<feature type="binding site" evidence="6">
    <location>
        <position position="10"/>
    </location>
    <ligand>
        <name>FMN</name>
        <dbReference type="ChEBI" id="CHEBI:58210"/>
    </ligand>
</feature>
<name>A0A433VAW2_9CYAN</name>
<comment type="catalytic activity">
    <reaction evidence="6">
        <text>2 a quinone + NADH + H(+) = 2 a 1,4-benzosemiquinone + NAD(+)</text>
        <dbReference type="Rhea" id="RHEA:65952"/>
        <dbReference type="ChEBI" id="CHEBI:15378"/>
        <dbReference type="ChEBI" id="CHEBI:57540"/>
        <dbReference type="ChEBI" id="CHEBI:57945"/>
        <dbReference type="ChEBI" id="CHEBI:132124"/>
        <dbReference type="ChEBI" id="CHEBI:134225"/>
    </reaction>
</comment>
<keyword evidence="3 6" id="KW-0560">Oxidoreductase</keyword>
<evidence type="ECO:0000256" key="6">
    <source>
        <dbReference type="HAMAP-Rule" id="MF_01216"/>
    </source>
</evidence>
<feature type="domain" description="Flavodoxin-like fold" evidence="7">
    <location>
        <begin position="3"/>
        <end position="200"/>
    </location>
</feature>
<dbReference type="EC" id="1.6.5.-" evidence="6"/>
<evidence type="ECO:0000256" key="1">
    <source>
        <dbReference type="ARBA" id="ARBA00022630"/>
    </source>
</evidence>
<keyword evidence="2 6" id="KW-0288">FMN</keyword>
<comment type="function">
    <text evidence="6">Also exhibits azoreductase activity. Catalyzes the reductive cleavage of the azo bond in aromatic azo compounds to the corresponding amines.</text>
</comment>
<dbReference type="GO" id="GO:0016652">
    <property type="term" value="F:oxidoreductase activity, acting on NAD(P)H as acceptor"/>
    <property type="evidence" value="ECO:0007669"/>
    <property type="project" value="UniProtKB-UniRule"/>
</dbReference>
<comment type="cofactor">
    <cofactor evidence="6">
        <name>FMN</name>
        <dbReference type="ChEBI" id="CHEBI:58210"/>
    </cofactor>
    <text evidence="6">Binds 1 FMN per subunit.</text>
</comment>
<dbReference type="RefSeq" id="WP_127083814.1">
    <property type="nucleotide sequence ID" value="NZ_RSCL01000014.1"/>
</dbReference>
<feature type="binding site" evidence="6">
    <location>
        <begin position="16"/>
        <end position="18"/>
    </location>
    <ligand>
        <name>FMN</name>
        <dbReference type="ChEBI" id="CHEBI:58210"/>
    </ligand>
</feature>
<evidence type="ECO:0000256" key="2">
    <source>
        <dbReference type="ARBA" id="ARBA00022643"/>
    </source>
</evidence>
<dbReference type="PANTHER" id="PTHR43741:SF2">
    <property type="entry name" value="FMN-DEPENDENT NADH:QUINONE OXIDOREDUCTASE"/>
    <property type="match status" value="1"/>
</dbReference>
<dbReference type="InterPro" id="IPR023048">
    <property type="entry name" value="NADH:quinone_OxRdtase_FMN_depd"/>
</dbReference>
<reference evidence="8" key="1">
    <citation type="submission" date="2018-12" db="EMBL/GenBank/DDBJ databases">
        <authorList>
            <person name="Will S."/>
            <person name="Neumann-Schaal M."/>
            <person name="Henke P."/>
        </authorList>
    </citation>
    <scope>NUCLEOTIDE SEQUENCE</scope>
    <source>
        <strain evidence="8">PCC 7102</strain>
    </source>
</reference>
<comment type="similarity">
    <text evidence="6">Belongs to the azoreductase type 1 family.</text>
</comment>
<comment type="catalytic activity">
    <reaction evidence="5">
        <text>N,N-dimethyl-1,4-phenylenediamine + anthranilate + 2 NAD(+) = 2-(4-dimethylaminophenyl)diazenylbenzoate + 2 NADH + 2 H(+)</text>
        <dbReference type="Rhea" id="RHEA:55872"/>
        <dbReference type="ChEBI" id="CHEBI:15378"/>
        <dbReference type="ChEBI" id="CHEBI:15783"/>
        <dbReference type="ChEBI" id="CHEBI:16567"/>
        <dbReference type="ChEBI" id="CHEBI:57540"/>
        <dbReference type="ChEBI" id="CHEBI:57945"/>
        <dbReference type="ChEBI" id="CHEBI:71579"/>
        <dbReference type="EC" id="1.7.1.17"/>
    </reaction>
    <physiologicalReaction direction="right-to-left" evidence="5">
        <dbReference type="Rhea" id="RHEA:55874"/>
    </physiologicalReaction>
</comment>
<comment type="caution">
    <text evidence="8">The sequence shown here is derived from an EMBL/GenBank/DDBJ whole genome shotgun (WGS) entry which is preliminary data.</text>
</comment>
<dbReference type="EC" id="1.7.1.17" evidence="6"/>
<evidence type="ECO:0000313" key="8">
    <source>
        <dbReference type="EMBL" id="RUT03241.1"/>
    </source>
</evidence>
<evidence type="ECO:0000256" key="4">
    <source>
        <dbReference type="ARBA" id="ARBA00023027"/>
    </source>
</evidence>
<dbReference type="EMBL" id="RSCL01000014">
    <property type="protein sequence ID" value="RUT03241.1"/>
    <property type="molecule type" value="Genomic_DNA"/>
</dbReference>
<organism evidence="8 9">
    <name type="scientific">Dulcicalothrix desertica PCC 7102</name>
    <dbReference type="NCBI Taxonomy" id="232991"/>
    <lineage>
        <taxon>Bacteria</taxon>
        <taxon>Bacillati</taxon>
        <taxon>Cyanobacteriota</taxon>
        <taxon>Cyanophyceae</taxon>
        <taxon>Nostocales</taxon>
        <taxon>Calotrichaceae</taxon>
        <taxon>Dulcicalothrix</taxon>
    </lineage>
</organism>
<dbReference type="Gene3D" id="3.40.50.360">
    <property type="match status" value="1"/>
</dbReference>
<feature type="binding site" evidence="6">
    <location>
        <begin position="96"/>
        <end position="99"/>
    </location>
    <ligand>
        <name>FMN</name>
        <dbReference type="ChEBI" id="CHEBI:58210"/>
    </ligand>
</feature>
<evidence type="ECO:0000256" key="3">
    <source>
        <dbReference type="ARBA" id="ARBA00023002"/>
    </source>
</evidence>
<evidence type="ECO:0000259" key="7">
    <source>
        <dbReference type="Pfam" id="PF02525"/>
    </source>
</evidence>
<keyword evidence="9" id="KW-1185">Reference proteome</keyword>
<protein>
    <recommendedName>
        <fullName evidence="6">FMN dependent NADH:quinone oxidoreductase</fullName>
        <ecNumber evidence="6">1.6.5.-</ecNumber>
    </recommendedName>
    <alternativeName>
        <fullName evidence="6">Azo-dye reductase</fullName>
    </alternativeName>
    <alternativeName>
        <fullName evidence="6">FMN-dependent NADH-azo compound oxidoreductase</fullName>
    </alternativeName>
    <alternativeName>
        <fullName evidence="6">FMN-dependent NADH-azoreductase</fullName>
        <ecNumber evidence="6">1.7.1.17</ecNumber>
    </alternativeName>
</protein>
<comment type="function">
    <text evidence="6">Quinone reductase that provides resistance to thiol-specific stress caused by electrophilic quinones.</text>
</comment>
<dbReference type="PANTHER" id="PTHR43741">
    <property type="entry name" value="FMN-DEPENDENT NADH-AZOREDUCTASE 1"/>
    <property type="match status" value="1"/>
</dbReference>
<dbReference type="SUPFAM" id="SSF52218">
    <property type="entry name" value="Flavoproteins"/>
    <property type="match status" value="1"/>
</dbReference>
<dbReference type="InterPro" id="IPR029039">
    <property type="entry name" value="Flavoprotein-like_sf"/>
</dbReference>
<sequence length="205" mass="22602">MANILHVDTSPRGERSISRGLTKQFVSTWLAAHPGDTVTYRDIGHDPVPHVDEAWIAGAFSPEDQRTPELEAALKISDELIDELLAADIYVFGAPMYNFGISSVFKAYVDQVARVGRTFAITQNGFEGLLKNKKAFVITARGGSFAPGTPFAQYDFQEPYLRTFFGFIGVTDVTFIHAENLSGDEAREKTLIAAKEAIERLVATR</sequence>
<evidence type="ECO:0000256" key="5">
    <source>
        <dbReference type="ARBA" id="ARBA00048542"/>
    </source>
</evidence>
<comment type="caution">
    <text evidence="6">Lacks conserved residue(s) required for the propagation of feature annotation.</text>
</comment>
<keyword evidence="1 6" id="KW-0285">Flavoprotein</keyword>
<dbReference type="AlphaFoldDB" id="A0A433VAW2"/>
<reference evidence="8" key="2">
    <citation type="journal article" date="2019" name="Genome Biol. Evol.">
        <title>Day and night: Metabolic profiles and evolutionary relationships of six axenic non-marine cyanobacteria.</title>
        <authorList>
            <person name="Will S.E."/>
            <person name="Henke P."/>
            <person name="Boedeker C."/>
            <person name="Huang S."/>
            <person name="Brinkmann H."/>
            <person name="Rohde M."/>
            <person name="Jarek M."/>
            <person name="Friedl T."/>
            <person name="Seufert S."/>
            <person name="Schumacher M."/>
            <person name="Overmann J."/>
            <person name="Neumann-Schaal M."/>
            <person name="Petersen J."/>
        </authorList>
    </citation>
    <scope>NUCLEOTIDE SEQUENCE [LARGE SCALE GENOMIC DNA]</scope>
    <source>
        <strain evidence="8">PCC 7102</strain>
    </source>
</reference>
<accession>A0A433VAW2</accession>
<gene>
    <name evidence="6 8" type="primary">azoR</name>
    <name evidence="8" type="ORF">DSM106972_055490</name>
</gene>
<keyword evidence="4 6" id="KW-0520">NAD</keyword>
<dbReference type="GO" id="GO:0010181">
    <property type="term" value="F:FMN binding"/>
    <property type="evidence" value="ECO:0007669"/>
    <property type="project" value="UniProtKB-UniRule"/>
</dbReference>
<dbReference type="Proteomes" id="UP000271624">
    <property type="component" value="Unassembled WGS sequence"/>
</dbReference>
<dbReference type="Pfam" id="PF02525">
    <property type="entry name" value="Flavodoxin_2"/>
    <property type="match status" value="1"/>
</dbReference>
<evidence type="ECO:0000313" key="9">
    <source>
        <dbReference type="Proteomes" id="UP000271624"/>
    </source>
</evidence>
<dbReference type="InterPro" id="IPR050104">
    <property type="entry name" value="FMN-dep_NADH:Q_OxRdtase_AzoR1"/>
</dbReference>
<dbReference type="OrthoDB" id="9805013at2"/>
<dbReference type="GO" id="GO:0009055">
    <property type="term" value="F:electron transfer activity"/>
    <property type="evidence" value="ECO:0007669"/>
    <property type="project" value="UniProtKB-UniRule"/>
</dbReference>
<comment type="subunit">
    <text evidence="6">Homodimer.</text>
</comment>
<proteinExistence type="inferred from homology"/>
<dbReference type="HAMAP" id="MF_01216">
    <property type="entry name" value="Azoreductase_type1"/>
    <property type="match status" value="1"/>
</dbReference>
<dbReference type="InterPro" id="IPR003680">
    <property type="entry name" value="Flavodoxin_fold"/>
</dbReference>
<dbReference type="GO" id="GO:0016655">
    <property type="term" value="F:oxidoreductase activity, acting on NAD(P)H, quinone or similar compound as acceptor"/>
    <property type="evidence" value="ECO:0007669"/>
    <property type="project" value="InterPro"/>
</dbReference>